<feature type="chain" id="PRO_5005188630" evidence="1">
    <location>
        <begin position="21"/>
        <end position="280"/>
    </location>
</feature>
<evidence type="ECO:0000256" key="1">
    <source>
        <dbReference type="SAM" id="SignalP"/>
    </source>
</evidence>
<dbReference type="AlphaFoldDB" id="A0A0G4F1X3"/>
<feature type="signal peptide" evidence="1">
    <location>
        <begin position="1"/>
        <end position="20"/>
    </location>
</feature>
<dbReference type="VEuPathDB" id="CryptoDB:Cvel_14722"/>
<protein>
    <submittedName>
        <fullName evidence="2">Uncharacterized protein</fullName>
    </submittedName>
</protein>
<evidence type="ECO:0000313" key="2">
    <source>
        <dbReference type="EMBL" id="CEM05753.1"/>
    </source>
</evidence>
<keyword evidence="1" id="KW-0732">Signal</keyword>
<sequence>MTYTVHFAFVVLGLVATGRAAKSCLGKTPSFSAQCATITNETECDAQIACVWGEGQDERQWFDSIANAVEACEIAQPALPASVSLTPVSAVSMHDHQLASGPTALNDIIDAWGKKFVEFPAIEVAEKLHFVFDVESQDYRVFHDVITSPTSSADIIAIAGRNFGGTVSLAVIQAHASTQVTTYVPGLHCGHGAGICYWPWECCMDEGKKTYCPNGHGCYWCGRSATPVHADCSKIQVSRGLLGEEAAAIFATLQHSVRDKMRGELALMKNELLPERAETA</sequence>
<organism evidence="2">
    <name type="scientific">Chromera velia CCMP2878</name>
    <dbReference type="NCBI Taxonomy" id="1169474"/>
    <lineage>
        <taxon>Eukaryota</taxon>
        <taxon>Sar</taxon>
        <taxon>Alveolata</taxon>
        <taxon>Colpodellida</taxon>
        <taxon>Chromeraceae</taxon>
        <taxon>Chromera</taxon>
    </lineage>
</organism>
<dbReference type="EMBL" id="CDMZ01000064">
    <property type="protein sequence ID" value="CEM05753.1"/>
    <property type="molecule type" value="Genomic_DNA"/>
</dbReference>
<proteinExistence type="predicted"/>
<reference evidence="2" key="1">
    <citation type="submission" date="2014-11" db="EMBL/GenBank/DDBJ databases">
        <authorList>
            <person name="Otto D Thomas"/>
            <person name="Naeem Raeece"/>
        </authorList>
    </citation>
    <scope>NUCLEOTIDE SEQUENCE</scope>
</reference>
<accession>A0A0G4F1X3</accession>
<name>A0A0G4F1X3_9ALVE</name>
<gene>
    <name evidence="2" type="ORF">Cvel_14722</name>
</gene>